<dbReference type="RefSeq" id="WP_013765388.1">
    <property type="nucleotide sequence ID" value="NC_015510.1"/>
</dbReference>
<evidence type="ECO:0000256" key="3">
    <source>
        <dbReference type="ARBA" id="ARBA00023125"/>
    </source>
</evidence>
<dbReference type="SUPFAM" id="SSF53850">
    <property type="entry name" value="Periplasmic binding protein-like II"/>
    <property type="match status" value="1"/>
</dbReference>
<accession>F4L5I1</accession>
<dbReference type="HOGENOM" id="CLU_039613_6_4_10"/>
<name>F4L5I1_HALH1</name>
<comment type="similarity">
    <text evidence="1">Belongs to the LysR transcriptional regulatory family.</text>
</comment>
<dbReference type="KEGG" id="hhy:Halhy_2981"/>
<keyword evidence="7" id="KW-1185">Reference proteome</keyword>
<evidence type="ECO:0000313" key="6">
    <source>
        <dbReference type="EMBL" id="AEE50845.1"/>
    </source>
</evidence>
<gene>
    <name evidence="6" type="ordered locus">Halhy_2981</name>
</gene>
<dbReference type="GO" id="GO:0003700">
    <property type="term" value="F:DNA-binding transcription factor activity"/>
    <property type="evidence" value="ECO:0007669"/>
    <property type="project" value="InterPro"/>
</dbReference>
<evidence type="ECO:0000256" key="1">
    <source>
        <dbReference type="ARBA" id="ARBA00009437"/>
    </source>
</evidence>
<protein>
    <submittedName>
        <fullName evidence="6">Transcriptional regulator, LysR family</fullName>
    </submittedName>
</protein>
<feature type="domain" description="HTH lysR-type" evidence="5">
    <location>
        <begin position="1"/>
        <end position="58"/>
    </location>
</feature>
<reference evidence="6 7" key="1">
    <citation type="journal article" date="2011" name="Stand. Genomic Sci.">
        <title>Complete genome sequence of Haliscomenobacter hydrossis type strain (O).</title>
        <authorList>
            <consortium name="US DOE Joint Genome Institute (JGI-PGF)"/>
            <person name="Daligault H."/>
            <person name="Lapidus A."/>
            <person name="Zeytun A."/>
            <person name="Nolan M."/>
            <person name="Lucas S."/>
            <person name="Del Rio T.G."/>
            <person name="Tice H."/>
            <person name="Cheng J.F."/>
            <person name="Tapia R."/>
            <person name="Han C."/>
            <person name="Goodwin L."/>
            <person name="Pitluck S."/>
            <person name="Liolios K."/>
            <person name="Pagani I."/>
            <person name="Ivanova N."/>
            <person name="Huntemann M."/>
            <person name="Mavromatis K."/>
            <person name="Mikhailova N."/>
            <person name="Pati A."/>
            <person name="Chen A."/>
            <person name="Palaniappan K."/>
            <person name="Land M."/>
            <person name="Hauser L."/>
            <person name="Brambilla E.M."/>
            <person name="Rohde M."/>
            <person name="Verbarg S."/>
            <person name="Goker M."/>
            <person name="Bristow J."/>
            <person name="Eisen J.A."/>
            <person name="Markowitz V."/>
            <person name="Hugenholtz P."/>
            <person name="Kyrpides N.C."/>
            <person name="Klenk H.P."/>
            <person name="Woyke T."/>
        </authorList>
    </citation>
    <scope>NUCLEOTIDE SEQUENCE [LARGE SCALE GENOMIC DNA]</scope>
    <source>
        <strain evidence="7">ATCC 27775 / DSM 1100 / LMG 10767 / O</strain>
    </source>
</reference>
<dbReference type="eggNOG" id="COG0583">
    <property type="taxonomic scope" value="Bacteria"/>
</dbReference>
<dbReference type="PANTHER" id="PTHR30346:SF0">
    <property type="entry name" value="HCA OPERON TRANSCRIPTIONAL ACTIVATOR HCAR"/>
    <property type="match status" value="1"/>
</dbReference>
<dbReference type="STRING" id="760192.Halhy_2981"/>
<proteinExistence type="inferred from homology"/>
<dbReference type="EMBL" id="CP002691">
    <property type="protein sequence ID" value="AEE50845.1"/>
    <property type="molecule type" value="Genomic_DNA"/>
</dbReference>
<keyword evidence="4" id="KW-0804">Transcription</keyword>
<dbReference type="InterPro" id="IPR005119">
    <property type="entry name" value="LysR_subst-bd"/>
</dbReference>
<evidence type="ECO:0000313" key="7">
    <source>
        <dbReference type="Proteomes" id="UP000008461"/>
    </source>
</evidence>
<organism evidence="6 7">
    <name type="scientific">Haliscomenobacter hydrossis (strain ATCC 27775 / DSM 1100 / LMG 10767 / O)</name>
    <dbReference type="NCBI Taxonomy" id="760192"/>
    <lineage>
        <taxon>Bacteria</taxon>
        <taxon>Pseudomonadati</taxon>
        <taxon>Bacteroidota</taxon>
        <taxon>Saprospiria</taxon>
        <taxon>Saprospirales</taxon>
        <taxon>Haliscomenobacteraceae</taxon>
        <taxon>Haliscomenobacter</taxon>
    </lineage>
</organism>
<dbReference type="AlphaFoldDB" id="F4L5I1"/>
<dbReference type="PROSITE" id="PS50931">
    <property type="entry name" value="HTH_LYSR"/>
    <property type="match status" value="1"/>
</dbReference>
<dbReference type="PRINTS" id="PR00039">
    <property type="entry name" value="HTHLYSR"/>
</dbReference>
<evidence type="ECO:0000256" key="2">
    <source>
        <dbReference type="ARBA" id="ARBA00023015"/>
    </source>
</evidence>
<dbReference type="PANTHER" id="PTHR30346">
    <property type="entry name" value="TRANSCRIPTIONAL DUAL REGULATOR HCAR-RELATED"/>
    <property type="match status" value="1"/>
</dbReference>
<dbReference type="FunFam" id="1.10.10.10:FF:000001">
    <property type="entry name" value="LysR family transcriptional regulator"/>
    <property type="match status" value="1"/>
</dbReference>
<evidence type="ECO:0000259" key="5">
    <source>
        <dbReference type="PROSITE" id="PS50931"/>
    </source>
</evidence>
<dbReference type="GO" id="GO:0032993">
    <property type="term" value="C:protein-DNA complex"/>
    <property type="evidence" value="ECO:0007669"/>
    <property type="project" value="TreeGrafter"/>
</dbReference>
<reference key="2">
    <citation type="submission" date="2011-04" db="EMBL/GenBank/DDBJ databases">
        <title>Complete sequence of chromosome of Haliscomenobacter hydrossis DSM 1100.</title>
        <authorList>
            <consortium name="US DOE Joint Genome Institute (JGI-PGF)"/>
            <person name="Lucas S."/>
            <person name="Han J."/>
            <person name="Lapidus A."/>
            <person name="Bruce D."/>
            <person name="Goodwin L."/>
            <person name="Pitluck S."/>
            <person name="Peters L."/>
            <person name="Kyrpides N."/>
            <person name="Mavromatis K."/>
            <person name="Ivanova N."/>
            <person name="Ovchinnikova G."/>
            <person name="Pagani I."/>
            <person name="Daligault H."/>
            <person name="Detter J.C."/>
            <person name="Han C."/>
            <person name="Land M."/>
            <person name="Hauser L."/>
            <person name="Markowitz V."/>
            <person name="Cheng J.-F."/>
            <person name="Hugenholtz P."/>
            <person name="Woyke T."/>
            <person name="Wu D."/>
            <person name="Verbarg S."/>
            <person name="Frueling A."/>
            <person name="Brambilla E."/>
            <person name="Klenk H.-P."/>
            <person name="Eisen J.A."/>
        </authorList>
    </citation>
    <scope>NUCLEOTIDE SEQUENCE</scope>
    <source>
        <strain>DSM 1100</strain>
    </source>
</reference>
<dbReference type="Pfam" id="PF03466">
    <property type="entry name" value="LysR_substrate"/>
    <property type="match status" value="1"/>
</dbReference>
<dbReference type="InterPro" id="IPR000847">
    <property type="entry name" value="LysR_HTH_N"/>
</dbReference>
<dbReference type="Pfam" id="PF00126">
    <property type="entry name" value="HTH_1"/>
    <property type="match status" value="1"/>
</dbReference>
<dbReference type="InterPro" id="IPR036388">
    <property type="entry name" value="WH-like_DNA-bd_sf"/>
</dbReference>
<dbReference type="SUPFAM" id="SSF46785">
    <property type="entry name" value="Winged helix' DNA-binding domain"/>
    <property type="match status" value="1"/>
</dbReference>
<keyword evidence="2" id="KW-0805">Transcription regulation</keyword>
<dbReference type="InterPro" id="IPR036390">
    <property type="entry name" value="WH_DNA-bd_sf"/>
</dbReference>
<dbReference type="Proteomes" id="UP000008461">
    <property type="component" value="Chromosome"/>
</dbReference>
<dbReference type="OrthoDB" id="9803735at2"/>
<keyword evidence="3" id="KW-0238">DNA-binding</keyword>
<dbReference type="GO" id="GO:0003677">
    <property type="term" value="F:DNA binding"/>
    <property type="evidence" value="ECO:0007669"/>
    <property type="project" value="UniProtKB-KW"/>
</dbReference>
<sequence>MDLRQLRSFTILAEELHFGRAANKLFIVQPALSKQIQELEKELKVSLFTRNKRKVSLTPAGLYLWQEAKHLLAQVEEIRNHLPMIERGEQGEIRLGYVGSCIHTFLPEILVELNQRYPAVQTYLSEMTTASQLEALQKGMLDVAFVRNPPFDARWDTRLMYRETFALVLPADHPVEATNFPGLSAFAAEKFILTTRQDGAAYHNQQLSICQDAGFYPHIVHETVHGHTVLQLIEKKLGISLLPTSFCRVTTTAVKFIELKDIPQRAEITALWERENPNPVLRGFLEVLVREGEKCRG</sequence>
<evidence type="ECO:0000256" key="4">
    <source>
        <dbReference type="ARBA" id="ARBA00023163"/>
    </source>
</evidence>
<dbReference type="Gene3D" id="3.40.190.10">
    <property type="entry name" value="Periplasmic binding protein-like II"/>
    <property type="match status" value="2"/>
</dbReference>
<dbReference type="Gene3D" id="1.10.10.10">
    <property type="entry name" value="Winged helix-like DNA-binding domain superfamily/Winged helix DNA-binding domain"/>
    <property type="match status" value="1"/>
</dbReference>